<reference evidence="3" key="2">
    <citation type="submission" date="2016-04" db="EMBL/GenBank/DDBJ databases">
        <title>First Complete Genome Sequence of a Subdivision 6 Acidobacterium.</title>
        <authorList>
            <person name="Huang S."/>
            <person name="Vieira S."/>
            <person name="Bunk B."/>
            <person name="Riedel T."/>
            <person name="Sproeer C."/>
            <person name="Overmann J."/>
        </authorList>
    </citation>
    <scope>NUCLEOTIDE SEQUENCE [LARGE SCALE GENOMIC DNA]</scope>
    <source>
        <strain evidence="3">DSM 100886 HEG_-6_39</strain>
    </source>
</reference>
<dbReference type="STRING" id="1855912.LuPra_04210"/>
<organism evidence="2 3">
    <name type="scientific">Luteitalea pratensis</name>
    <dbReference type="NCBI Taxonomy" id="1855912"/>
    <lineage>
        <taxon>Bacteria</taxon>
        <taxon>Pseudomonadati</taxon>
        <taxon>Acidobacteriota</taxon>
        <taxon>Vicinamibacteria</taxon>
        <taxon>Vicinamibacterales</taxon>
        <taxon>Vicinamibacteraceae</taxon>
        <taxon>Luteitalea</taxon>
    </lineage>
</organism>
<evidence type="ECO:0000313" key="2">
    <source>
        <dbReference type="EMBL" id="AMY10966.1"/>
    </source>
</evidence>
<proteinExistence type="predicted"/>
<evidence type="ECO:0000256" key="1">
    <source>
        <dbReference type="SAM" id="MobiDB-lite"/>
    </source>
</evidence>
<evidence type="ECO:0000313" key="3">
    <source>
        <dbReference type="Proteomes" id="UP000076079"/>
    </source>
</evidence>
<dbReference type="Proteomes" id="UP000076079">
    <property type="component" value="Chromosome"/>
</dbReference>
<gene>
    <name evidence="2" type="ORF">LuPra_04210</name>
</gene>
<dbReference type="AlphaFoldDB" id="A0A143PRJ5"/>
<dbReference type="OrthoDB" id="129919at2"/>
<protein>
    <submittedName>
        <fullName evidence="2">Uncharacterized protein</fullName>
    </submittedName>
</protein>
<accession>A0A143PRJ5</accession>
<sequence>MYLGVGSPVVGLFLSSDVPRDVRLLAARGLVMAEGQDRLALLALLTTDADVEVASCANATIAAIPTSALRRFIERDDVPGELRSWYAPYVATVEEIAVDDPDAPAERRLAPRDGPLASDDPDAPLDADPAVIEAIAAVAADEDEAVHQLLTALPVPDKIKIATLGRREQRSILVRDPNRIVSTAVLASPKLTDTEVENFARMQNVSEEVLRIIGTSRAWTKKYGVIAALVKNPRTPPAVSLPLMMRLVERDVKGLSVDRNVPESVRLAARKQLNVLQSRKS</sequence>
<reference evidence="2 3" key="1">
    <citation type="journal article" date="2016" name="Genome Announc.">
        <title>First Complete Genome Sequence of a Subdivision 6 Acidobacterium Strain.</title>
        <authorList>
            <person name="Huang S."/>
            <person name="Vieira S."/>
            <person name="Bunk B."/>
            <person name="Riedel T."/>
            <person name="Sproer C."/>
            <person name="Overmann J."/>
        </authorList>
    </citation>
    <scope>NUCLEOTIDE SEQUENCE [LARGE SCALE GENOMIC DNA]</scope>
    <source>
        <strain evidence="3">DSM 100886 HEG_-6_39</strain>
    </source>
</reference>
<keyword evidence="3" id="KW-1185">Reference proteome</keyword>
<dbReference type="EMBL" id="CP015136">
    <property type="protein sequence ID" value="AMY10966.1"/>
    <property type="molecule type" value="Genomic_DNA"/>
</dbReference>
<feature type="region of interest" description="Disordered" evidence="1">
    <location>
        <begin position="101"/>
        <end position="123"/>
    </location>
</feature>
<name>A0A143PRJ5_LUTPR</name>
<dbReference type="RefSeq" id="WP_110172558.1">
    <property type="nucleotide sequence ID" value="NZ_CP015136.1"/>
</dbReference>
<dbReference type="KEGG" id="abac:LuPra_04210"/>